<keyword evidence="9" id="KW-0812">Transmembrane</keyword>
<dbReference type="CDD" id="cd14014">
    <property type="entry name" value="STKc_PknB_like"/>
    <property type="match status" value="1"/>
</dbReference>
<feature type="domain" description="Protein kinase" evidence="10">
    <location>
        <begin position="13"/>
        <end position="312"/>
    </location>
</feature>
<keyword evidence="3" id="KW-0808">Transferase</keyword>
<feature type="transmembrane region" description="Helical" evidence="9">
    <location>
        <begin position="385"/>
        <end position="406"/>
    </location>
</feature>
<evidence type="ECO:0000256" key="8">
    <source>
        <dbReference type="ARBA" id="ARBA00048679"/>
    </source>
</evidence>
<dbReference type="HOGENOM" id="CLU_056150_0_0_9"/>
<dbReference type="Pfam" id="PF00069">
    <property type="entry name" value="Pkinase"/>
    <property type="match status" value="1"/>
</dbReference>
<dbReference type="SUPFAM" id="SSF56112">
    <property type="entry name" value="Protein kinase-like (PK-like)"/>
    <property type="match status" value="1"/>
</dbReference>
<name>A0A0A7FUZ0_9CLOT</name>
<dbReference type="Proteomes" id="UP000030635">
    <property type="component" value="Chromosome"/>
</dbReference>
<sequence length="412" mass="48136">MDSLIMEFKLSCYEELTKLNENKKSKIYLVRNKLDSKIYIKKVLTNYNLRIYEVLKENNLNNIPKIYEIFQDDNTLTIIEEYINGNTLKEILEREGIIKEDRVIDYIITLCDTLDKLHNLNPKVIHRDIKPSNIIISNDNILKLIDFDVSREYKENKSEDTVIQGTEDYAPPEQFGFIQTDERSDIYSTGILINVLTTGEYPKNKVNKGNLGPIIKKCIEFSPNDRYQRVIDLKEDILKIKNNSGNVLINKMSYKNKIKDKKNAIKNKKDLNINEKINNLKEKVNKLIIKDGKVKKEKQIEKITIKNFYKVIPGFRTGKKWKAALATLTYTFLISTFFIERETEGVKNEILENASMVTLILLLIFLYSNFLGIKEKFPFIKSNNRIINLLGYILYSILIFIIFGLLNDMSRI</sequence>
<dbReference type="RefSeq" id="WP_039316295.1">
    <property type="nucleotide sequence ID" value="NZ_CP006905.1"/>
</dbReference>
<evidence type="ECO:0000256" key="4">
    <source>
        <dbReference type="ARBA" id="ARBA00022741"/>
    </source>
</evidence>
<keyword evidence="12" id="KW-1185">Reference proteome</keyword>
<accession>A0A0A7FUZ0</accession>
<evidence type="ECO:0000256" key="6">
    <source>
        <dbReference type="ARBA" id="ARBA00022840"/>
    </source>
</evidence>
<keyword evidence="2" id="KW-0723">Serine/threonine-protein kinase</keyword>
<evidence type="ECO:0000256" key="7">
    <source>
        <dbReference type="ARBA" id="ARBA00047899"/>
    </source>
</evidence>
<keyword evidence="6" id="KW-0067">ATP-binding</keyword>
<dbReference type="AlphaFoldDB" id="A0A0A7FUZ0"/>
<keyword evidence="9" id="KW-1133">Transmembrane helix</keyword>
<dbReference type="PROSITE" id="PS50011">
    <property type="entry name" value="PROTEIN_KINASE_DOM"/>
    <property type="match status" value="1"/>
</dbReference>
<feature type="transmembrane region" description="Helical" evidence="9">
    <location>
        <begin position="354"/>
        <end position="373"/>
    </location>
</feature>
<dbReference type="OrthoDB" id="9788659at2"/>
<keyword evidence="4" id="KW-0547">Nucleotide-binding</keyword>
<organism evidence="11 12">
    <name type="scientific">Clostridium baratii str. Sullivan</name>
    <dbReference type="NCBI Taxonomy" id="1415775"/>
    <lineage>
        <taxon>Bacteria</taxon>
        <taxon>Bacillati</taxon>
        <taxon>Bacillota</taxon>
        <taxon>Clostridia</taxon>
        <taxon>Eubacteriales</taxon>
        <taxon>Clostridiaceae</taxon>
        <taxon>Clostridium</taxon>
    </lineage>
</organism>
<dbReference type="KEGG" id="cbv:U729_2946"/>
<evidence type="ECO:0000256" key="3">
    <source>
        <dbReference type="ARBA" id="ARBA00022679"/>
    </source>
</evidence>
<reference evidence="11 12" key="1">
    <citation type="journal article" date="2015" name="Infect. Genet. Evol.">
        <title>Genomic sequences of six botulinum neurotoxin-producing strains representing three clostridial species illustrate the mobility and diversity of botulinum neurotoxin genes.</title>
        <authorList>
            <person name="Smith T.J."/>
            <person name="Hill K.K."/>
            <person name="Xie G."/>
            <person name="Foley B.T."/>
            <person name="Williamson C.H."/>
            <person name="Foster J.T."/>
            <person name="Johnson S.L."/>
            <person name="Chertkov O."/>
            <person name="Teshima H."/>
            <person name="Gibbons H.S."/>
            <person name="Johnsky L.A."/>
            <person name="Karavis M.A."/>
            <person name="Smith L.A."/>
        </authorList>
    </citation>
    <scope>NUCLEOTIDE SEQUENCE [LARGE SCALE GENOMIC DNA]</scope>
    <source>
        <strain evidence="11">Sullivan</strain>
    </source>
</reference>
<dbReference type="GO" id="GO:0004674">
    <property type="term" value="F:protein serine/threonine kinase activity"/>
    <property type="evidence" value="ECO:0007669"/>
    <property type="project" value="UniProtKB-KW"/>
</dbReference>
<evidence type="ECO:0000259" key="10">
    <source>
        <dbReference type="PROSITE" id="PS50011"/>
    </source>
</evidence>
<dbReference type="InterPro" id="IPR008271">
    <property type="entry name" value="Ser/Thr_kinase_AS"/>
</dbReference>
<keyword evidence="9" id="KW-0472">Membrane</keyword>
<dbReference type="PANTHER" id="PTHR24363:SF0">
    <property type="entry name" value="SERINE_THREONINE KINASE LIKE DOMAIN CONTAINING 1"/>
    <property type="match status" value="1"/>
</dbReference>
<dbReference type="PANTHER" id="PTHR24363">
    <property type="entry name" value="SERINE/THREONINE PROTEIN KINASE"/>
    <property type="match status" value="1"/>
</dbReference>
<evidence type="ECO:0000256" key="1">
    <source>
        <dbReference type="ARBA" id="ARBA00012513"/>
    </source>
</evidence>
<evidence type="ECO:0000313" key="11">
    <source>
        <dbReference type="EMBL" id="AIY83454.1"/>
    </source>
</evidence>
<dbReference type="EC" id="2.7.11.1" evidence="1"/>
<evidence type="ECO:0000256" key="9">
    <source>
        <dbReference type="SAM" id="Phobius"/>
    </source>
</evidence>
<evidence type="ECO:0000256" key="5">
    <source>
        <dbReference type="ARBA" id="ARBA00022777"/>
    </source>
</evidence>
<evidence type="ECO:0000256" key="2">
    <source>
        <dbReference type="ARBA" id="ARBA00022527"/>
    </source>
</evidence>
<proteinExistence type="predicted"/>
<comment type="catalytic activity">
    <reaction evidence="8">
        <text>L-seryl-[protein] + ATP = O-phospho-L-seryl-[protein] + ADP + H(+)</text>
        <dbReference type="Rhea" id="RHEA:17989"/>
        <dbReference type="Rhea" id="RHEA-COMP:9863"/>
        <dbReference type="Rhea" id="RHEA-COMP:11604"/>
        <dbReference type="ChEBI" id="CHEBI:15378"/>
        <dbReference type="ChEBI" id="CHEBI:29999"/>
        <dbReference type="ChEBI" id="CHEBI:30616"/>
        <dbReference type="ChEBI" id="CHEBI:83421"/>
        <dbReference type="ChEBI" id="CHEBI:456216"/>
        <dbReference type="EC" id="2.7.11.1"/>
    </reaction>
</comment>
<comment type="catalytic activity">
    <reaction evidence="7">
        <text>L-threonyl-[protein] + ATP = O-phospho-L-threonyl-[protein] + ADP + H(+)</text>
        <dbReference type="Rhea" id="RHEA:46608"/>
        <dbReference type="Rhea" id="RHEA-COMP:11060"/>
        <dbReference type="Rhea" id="RHEA-COMP:11605"/>
        <dbReference type="ChEBI" id="CHEBI:15378"/>
        <dbReference type="ChEBI" id="CHEBI:30013"/>
        <dbReference type="ChEBI" id="CHEBI:30616"/>
        <dbReference type="ChEBI" id="CHEBI:61977"/>
        <dbReference type="ChEBI" id="CHEBI:456216"/>
        <dbReference type="EC" id="2.7.11.1"/>
    </reaction>
</comment>
<dbReference type="STRING" id="1561.NPD11_81"/>
<dbReference type="InterPro" id="IPR011009">
    <property type="entry name" value="Kinase-like_dom_sf"/>
</dbReference>
<dbReference type="Gene3D" id="1.10.510.10">
    <property type="entry name" value="Transferase(Phosphotransferase) domain 1"/>
    <property type="match status" value="1"/>
</dbReference>
<dbReference type="eggNOG" id="COG0515">
    <property type="taxonomic scope" value="Bacteria"/>
</dbReference>
<evidence type="ECO:0000313" key="12">
    <source>
        <dbReference type="Proteomes" id="UP000030635"/>
    </source>
</evidence>
<gene>
    <name evidence="11" type="ORF">U729_2946</name>
</gene>
<dbReference type="SMART" id="SM00220">
    <property type="entry name" value="S_TKc"/>
    <property type="match status" value="1"/>
</dbReference>
<protein>
    <recommendedName>
        <fullName evidence="1">non-specific serine/threonine protein kinase</fullName>
        <ecNumber evidence="1">2.7.11.1</ecNumber>
    </recommendedName>
</protein>
<dbReference type="GO" id="GO:0005524">
    <property type="term" value="F:ATP binding"/>
    <property type="evidence" value="ECO:0007669"/>
    <property type="project" value="UniProtKB-KW"/>
</dbReference>
<keyword evidence="5 11" id="KW-0418">Kinase</keyword>
<dbReference type="EMBL" id="CP006905">
    <property type="protein sequence ID" value="AIY83454.1"/>
    <property type="molecule type" value="Genomic_DNA"/>
</dbReference>
<dbReference type="PROSITE" id="PS00108">
    <property type="entry name" value="PROTEIN_KINASE_ST"/>
    <property type="match status" value="1"/>
</dbReference>
<dbReference type="InterPro" id="IPR000719">
    <property type="entry name" value="Prot_kinase_dom"/>
</dbReference>